<proteinExistence type="predicted"/>
<reference evidence="2" key="1">
    <citation type="submission" date="2019-08" db="EMBL/GenBank/DDBJ databases">
        <authorList>
            <person name="Kucharzyk K."/>
            <person name="Murdoch R.W."/>
            <person name="Higgins S."/>
            <person name="Loffler F."/>
        </authorList>
    </citation>
    <scope>NUCLEOTIDE SEQUENCE</scope>
</reference>
<accession>A0A645E610</accession>
<feature type="compositionally biased region" description="Basic and acidic residues" evidence="1">
    <location>
        <begin position="1"/>
        <end position="10"/>
    </location>
</feature>
<dbReference type="AlphaFoldDB" id="A0A645E610"/>
<feature type="region of interest" description="Disordered" evidence="1">
    <location>
        <begin position="1"/>
        <end position="29"/>
    </location>
</feature>
<evidence type="ECO:0000313" key="2">
    <source>
        <dbReference type="EMBL" id="MPM96243.1"/>
    </source>
</evidence>
<dbReference type="EMBL" id="VSSQ01042632">
    <property type="protein sequence ID" value="MPM96243.1"/>
    <property type="molecule type" value="Genomic_DNA"/>
</dbReference>
<feature type="compositionally biased region" description="Basic residues" evidence="1">
    <location>
        <begin position="92"/>
        <end position="101"/>
    </location>
</feature>
<name>A0A645E610_9ZZZZ</name>
<comment type="caution">
    <text evidence="2">The sequence shown here is derived from an EMBL/GenBank/DDBJ whole genome shotgun (WGS) entry which is preliminary data.</text>
</comment>
<feature type="compositionally biased region" description="Basic and acidic residues" evidence="1">
    <location>
        <begin position="103"/>
        <end position="119"/>
    </location>
</feature>
<gene>
    <name evidence="2" type="ORF">SDC9_143401</name>
</gene>
<sequence length="199" mass="20995">MQQVDGRPDVLQRAVGRGGVGADVGGERPQRVVAHLGARDDPAGERQGVQHLPRAPGVAQPVATPLQEPHVEPRVVRDQHAAVAELEEGRQHRGQCRRPAQHPRGDAGESADLGRDRALGVDQCLELPDDLPGPDVRGADLGDRGVPAGAGGLQVDHAEVDIRQRLAQVAEGRLQVVGCVEQAVEGELGDHGQQARGSH</sequence>
<protein>
    <submittedName>
        <fullName evidence="2">Uncharacterized protein</fullName>
    </submittedName>
</protein>
<organism evidence="2">
    <name type="scientific">bioreactor metagenome</name>
    <dbReference type="NCBI Taxonomy" id="1076179"/>
    <lineage>
        <taxon>unclassified sequences</taxon>
        <taxon>metagenomes</taxon>
        <taxon>ecological metagenomes</taxon>
    </lineage>
</organism>
<evidence type="ECO:0000256" key="1">
    <source>
        <dbReference type="SAM" id="MobiDB-lite"/>
    </source>
</evidence>
<feature type="region of interest" description="Disordered" evidence="1">
    <location>
        <begin position="79"/>
        <end position="152"/>
    </location>
</feature>